<dbReference type="InterPro" id="IPR035979">
    <property type="entry name" value="RBD_domain_sf"/>
</dbReference>
<evidence type="ECO:0000313" key="5">
    <source>
        <dbReference type="Proteomes" id="UP001530293"/>
    </source>
</evidence>
<feature type="domain" description="RRM" evidence="3">
    <location>
        <begin position="319"/>
        <end position="431"/>
    </location>
</feature>
<gene>
    <name evidence="4" type="ORF">ACHAWU_005292</name>
</gene>
<dbReference type="PROSITE" id="PS50102">
    <property type="entry name" value="RRM"/>
    <property type="match status" value="1"/>
</dbReference>
<name>A0ABD3N6I3_9STRA</name>
<feature type="region of interest" description="Disordered" evidence="2">
    <location>
        <begin position="262"/>
        <end position="317"/>
    </location>
</feature>
<dbReference type="GO" id="GO:0003723">
    <property type="term" value="F:RNA binding"/>
    <property type="evidence" value="ECO:0007669"/>
    <property type="project" value="UniProtKB-UniRule"/>
</dbReference>
<reference evidence="4 5" key="1">
    <citation type="submission" date="2024-10" db="EMBL/GenBank/DDBJ databases">
        <title>Updated reference genomes for cyclostephanoid diatoms.</title>
        <authorList>
            <person name="Roberts W.R."/>
            <person name="Alverson A.J."/>
        </authorList>
    </citation>
    <scope>NUCLEOTIDE SEQUENCE [LARGE SCALE GENOMIC DNA]</scope>
    <source>
        <strain evidence="4 5">AJA232-27</strain>
    </source>
</reference>
<evidence type="ECO:0000313" key="4">
    <source>
        <dbReference type="EMBL" id="KAL3770963.1"/>
    </source>
</evidence>
<dbReference type="SUPFAM" id="SSF54928">
    <property type="entry name" value="RNA-binding domain, RBD"/>
    <property type="match status" value="1"/>
</dbReference>
<feature type="region of interest" description="Disordered" evidence="2">
    <location>
        <begin position="436"/>
        <end position="463"/>
    </location>
</feature>
<comment type="caution">
    <text evidence="4">The sequence shown here is derived from an EMBL/GenBank/DDBJ whole genome shotgun (WGS) entry which is preliminary data.</text>
</comment>
<dbReference type="InterPro" id="IPR012677">
    <property type="entry name" value="Nucleotide-bd_a/b_plait_sf"/>
</dbReference>
<evidence type="ECO:0000259" key="3">
    <source>
        <dbReference type="PROSITE" id="PS50102"/>
    </source>
</evidence>
<dbReference type="AlphaFoldDB" id="A0ABD3N6I3"/>
<dbReference type="Proteomes" id="UP001530293">
    <property type="component" value="Unassembled WGS sequence"/>
</dbReference>
<sequence>MMEEASGLGYDSRCGNDDGSGNGIAAATGGGEAKAMMFVSAVVADADADDARDGHDENGNDIFQQSMPPLHQLLPPRPMMPDPYFTAHSQQQQQLHQEPQINWSVPTPVSVPSADSIPSPDITSAAFPTHPIKEDGDVGDHCINPIEKARAIAKRFQQENLHLLHQHQCNDTSIPININYAQLRHQHFQKERSKLQIYTLKNLEYIMKHEEQQLRQHVAVMNEMVAYEEAQDIHYQLRQEQQKQYQLSQRQKQEQREIIGIMNEGGGGIGSVEQRRAERARRKRHPTSTTSSDGRHCGSKADASSSQHHPRNDNTTIRTSLYLTNLPTDGSTTERTLQSLFCSYGRLDRVTMYRHRDTGLLKGDGLIVFGRDAVEEYRQKANNHHPSTGSNEKDSSSSNNVVGDLVEAVCAQMNGAELPSGHIMGVQPAQMDYYSSKQSMQKKDDDKLSAESGNNKLDEANVSSSAVELNAVVPVVAGSTNNNMVSDDKTTIDGDDEEDLDDFFASLE</sequence>
<keyword evidence="5" id="KW-1185">Reference proteome</keyword>
<proteinExistence type="predicted"/>
<feature type="region of interest" description="Disordered" evidence="2">
    <location>
        <begin position="479"/>
        <end position="508"/>
    </location>
</feature>
<feature type="compositionally biased region" description="Polar residues" evidence="2">
    <location>
        <begin position="451"/>
        <end position="463"/>
    </location>
</feature>
<dbReference type="InterPro" id="IPR000504">
    <property type="entry name" value="RRM_dom"/>
</dbReference>
<evidence type="ECO:0000256" key="1">
    <source>
        <dbReference type="PROSITE-ProRule" id="PRU00176"/>
    </source>
</evidence>
<keyword evidence="1" id="KW-0694">RNA-binding</keyword>
<accession>A0ABD3N6I3</accession>
<dbReference type="EMBL" id="JALLBG020000033">
    <property type="protein sequence ID" value="KAL3770963.1"/>
    <property type="molecule type" value="Genomic_DNA"/>
</dbReference>
<dbReference type="SMART" id="SM00360">
    <property type="entry name" value="RRM"/>
    <property type="match status" value="1"/>
</dbReference>
<dbReference type="Gene3D" id="3.30.70.330">
    <property type="match status" value="1"/>
</dbReference>
<feature type="compositionally biased region" description="Polar residues" evidence="2">
    <location>
        <begin position="302"/>
        <end position="317"/>
    </location>
</feature>
<protein>
    <recommendedName>
        <fullName evidence="3">RRM domain-containing protein</fullName>
    </recommendedName>
</protein>
<evidence type="ECO:0000256" key="2">
    <source>
        <dbReference type="SAM" id="MobiDB-lite"/>
    </source>
</evidence>
<organism evidence="4 5">
    <name type="scientific">Discostella pseudostelligera</name>
    <dbReference type="NCBI Taxonomy" id="259834"/>
    <lineage>
        <taxon>Eukaryota</taxon>
        <taxon>Sar</taxon>
        <taxon>Stramenopiles</taxon>
        <taxon>Ochrophyta</taxon>
        <taxon>Bacillariophyta</taxon>
        <taxon>Coscinodiscophyceae</taxon>
        <taxon>Thalassiosirophycidae</taxon>
        <taxon>Stephanodiscales</taxon>
        <taxon>Stephanodiscaceae</taxon>
        <taxon>Discostella</taxon>
    </lineage>
</organism>
<feature type="compositionally biased region" description="Acidic residues" evidence="2">
    <location>
        <begin position="493"/>
        <end position="502"/>
    </location>
</feature>